<sequence>MKKIIILLTIGIIQLGFSQSKKEIEVGDFSKLSVYDKIEVTLVSSDNNKVEITGNDIDNVSVVNKNGSLKIKMNLVNSFQGDNVKATLYYKKLDQITAESGSSIKGSDRIKTVSLDVNAKNGSTINLIVDSERLNVKAGSGSIAQISGKASVQDVLSNSGAKVQNKDLLSNQTDVTVNAGGQAEVNAAELVNAKTRAGGEIIIYGSPKKINEKSIAGGIIKQANK</sequence>
<evidence type="ECO:0000259" key="1">
    <source>
        <dbReference type="Pfam" id="PF10988"/>
    </source>
</evidence>
<dbReference type="Gene3D" id="2.160.20.120">
    <property type="match status" value="1"/>
</dbReference>
<evidence type="ECO:0000313" key="2">
    <source>
        <dbReference type="EMBL" id="TDS58159.1"/>
    </source>
</evidence>
<dbReference type="EMBL" id="SOAG01000013">
    <property type="protein sequence ID" value="TDS58159.1"/>
    <property type="molecule type" value="Genomic_DNA"/>
</dbReference>
<dbReference type="RefSeq" id="WP_133712612.1">
    <property type="nucleotide sequence ID" value="NZ_SOAG01000013.1"/>
</dbReference>
<dbReference type="Pfam" id="PF10988">
    <property type="entry name" value="DUF2807"/>
    <property type="match status" value="1"/>
</dbReference>
<keyword evidence="3" id="KW-1185">Reference proteome</keyword>
<name>A0A4R7F3U7_9FLAO</name>
<organism evidence="2 3">
    <name type="scientific">Myroides indicus</name>
    <dbReference type="NCBI Taxonomy" id="1323422"/>
    <lineage>
        <taxon>Bacteria</taxon>
        <taxon>Pseudomonadati</taxon>
        <taxon>Bacteroidota</taxon>
        <taxon>Flavobacteriia</taxon>
        <taxon>Flavobacteriales</taxon>
        <taxon>Flavobacteriaceae</taxon>
        <taxon>Myroides</taxon>
    </lineage>
</organism>
<protein>
    <submittedName>
        <fullName evidence="2">Putative autotransporter adhesin-like protein</fullName>
    </submittedName>
</protein>
<comment type="caution">
    <text evidence="2">The sequence shown here is derived from an EMBL/GenBank/DDBJ whole genome shotgun (WGS) entry which is preliminary data.</text>
</comment>
<proteinExistence type="predicted"/>
<dbReference type="Proteomes" id="UP000295215">
    <property type="component" value="Unassembled WGS sequence"/>
</dbReference>
<dbReference type="OrthoDB" id="704821at2"/>
<dbReference type="InterPro" id="IPR021255">
    <property type="entry name" value="DUF2807"/>
</dbReference>
<reference evidence="2 3" key="1">
    <citation type="submission" date="2019-03" db="EMBL/GenBank/DDBJ databases">
        <title>Genomic Encyclopedia of Archaeal and Bacterial Type Strains, Phase II (KMG-II): from individual species to whole genera.</title>
        <authorList>
            <person name="Goeker M."/>
        </authorList>
    </citation>
    <scope>NUCLEOTIDE SEQUENCE [LARGE SCALE GENOMIC DNA]</scope>
    <source>
        <strain evidence="2 3">DSM 28213</strain>
    </source>
</reference>
<evidence type="ECO:0000313" key="3">
    <source>
        <dbReference type="Proteomes" id="UP000295215"/>
    </source>
</evidence>
<feature type="domain" description="Putative auto-transporter adhesin head GIN" evidence="1">
    <location>
        <begin position="28"/>
        <end position="207"/>
    </location>
</feature>
<dbReference type="AlphaFoldDB" id="A0A4R7F3U7"/>
<gene>
    <name evidence="2" type="ORF">C8P70_11371</name>
</gene>
<accession>A0A4R7F3U7</accession>